<dbReference type="InterPro" id="IPR021153">
    <property type="entry name" value="HrcA_C"/>
</dbReference>
<keyword evidence="3" id="KW-0346">Stress response</keyword>
<evidence type="ECO:0000256" key="4">
    <source>
        <dbReference type="ARBA" id="ARBA00023163"/>
    </source>
</evidence>
<keyword evidence="2" id="KW-0805">Transcription regulation</keyword>
<dbReference type="Proteomes" id="UP000034036">
    <property type="component" value="Unassembled WGS sequence"/>
</dbReference>
<gene>
    <name evidence="6" type="ORF">UV11_C0011G0027</name>
</gene>
<dbReference type="SUPFAM" id="SSF55781">
    <property type="entry name" value="GAF domain-like"/>
    <property type="match status" value="1"/>
</dbReference>
<dbReference type="SUPFAM" id="SSF46785">
    <property type="entry name" value="Winged helix' DNA-binding domain"/>
    <property type="match status" value="1"/>
</dbReference>
<name>A0A0G1BPF7_9BACT</name>
<dbReference type="InterPro" id="IPR036388">
    <property type="entry name" value="WH-like_DNA-bd_sf"/>
</dbReference>
<accession>A0A0G1BPF7</accession>
<evidence type="ECO:0000259" key="5">
    <source>
        <dbReference type="Pfam" id="PF01628"/>
    </source>
</evidence>
<evidence type="ECO:0000256" key="1">
    <source>
        <dbReference type="ARBA" id="ARBA00022491"/>
    </source>
</evidence>
<dbReference type="PATRIC" id="fig|1618659.3.peg.480"/>
<evidence type="ECO:0000256" key="2">
    <source>
        <dbReference type="ARBA" id="ARBA00023015"/>
    </source>
</evidence>
<keyword evidence="4" id="KW-0804">Transcription</keyword>
<evidence type="ECO:0000256" key="3">
    <source>
        <dbReference type="ARBA" id="ARBA00023016"/>
    </source>
</evidence>
<protein>
    <submittedName>
        <fullName evidence="6">Heat-inducible transcription repressor hrcA</fullName>
    </submittedName>
</protein>
<proteinExistence type="predicted"/>
<keyword evidence="1" id="KW-0678">Repressor</keyword>
<dbReference type="GO" id="GO:0003677">
    <property type="term" value="F:DNA binding"/>
    <property type="evidence" value="ECO:0007669"/>
    <property type="project" value="InterPro"/>
</dbReference>
<comment type="caution">
    <text evidence="6">The sequence shown here is derived from an EMBL/GenBank/DDBJ whole genome shotgun (WGS) entry which is preliminary data.</text>
</comment>
<dbReference type="Pfam" id="PF01628">
    <property type="entry name" value="HrcA"/>
    <property type="match status" value="1"/>
</dbReference>
<dbReference type="GO" id="GO:0045892">
    <property type="term" value="P:negative regulation of DNA-templated transcription"/>
    <property type="evidence" value="ECO:0007669"/>
    <property type="project" value="TreeGrafter"/>
</dbReference>
<reference evidence="6 7" key="1">
    <citation type="journal article" date="2015" name="Nature">
        <title>rRNA introns, odd ribosomes, and small enigmatic genomes across a large radiation of phyla.</title>
        <authorList>
            <person name="Brown C.T."/>
            <person name="Hug L.A."/>
            <person name="Thomas B.C."/>
            <person name="Sharon I."/>
            <person name="Castelle C.J."/>
            <person name="Singh A."/>
            <person name="Wilkins M.J."/>
            <person name="Williams K.H."/>
            <person name="Banfield J.F."/>
        </authorList>
    </citation>
    <scope>NUCLEOTIDE SEQUENCE [LARGE SCALE GENOMIC DNA]</scope>
</reference>
<dbReference type="PANTHER" id="PTHR34824:SF1">
    <property type="entry name" value="HEAT-INDUCIBLE TRANSCRIPTION REPRESSOR HRCA"/>
    <property type="match status" value="1"/>
</dbReference>
<evidence type="ECO:0000313" key="6">
    <source>
        <dbReference type="EMBL" id="KKS48146.1"/>
    </source>
</evidence>
<feature type="domain" description="Heat-inducible transcription repressor HrcA C-terminal" evidence="5">
    <location>
        <begin position="87"/>
        <end position="224"/>
    </location>
</feature>
<evidence type="ECO:0000313" key="7">
    <source>
        <dbReference type="Proteomes" id="UP000034036"/>
    </source>
</evidence>
<organism evidence="6 7">
    <name type="scientific">Candidatus Giovannonibacteria bacterium GW2011_GWF2_42_19</name>
    <dbReference type="NCBI Taxonomy" id="1618659"/>
    <lineage>
        <taxon>Bacteria</taxon>
        <taxon>Candidatus Giovannoniibacteriota</taxon>
    </lineage>
</organism>
<dbReference type="Gene3D" id="1.10.10.10">
    <property type="entry name" value="Winged helix-like DNA-binding domain superfamily/Winged helix DNA-binding domain"/>
    <property type="match status" value="1"/>
</dbReference>
<dbReference type="Gene3D" id="3.30.450.40">
    <property type="match status" value="1"/>
</dbReference>
<dbReference type="InterPro" id="IPR036390">
    <property type="entry name" value="WH_DNA-bd_sf"/>
</dbReference>
<dbReference type="EMBL" id="LCDF01000011">
    <property type="protein sequence ID" value="KKS48146.1"/>
    <property type="molecule type" value="Genomic_DNA"/>
</dbReference>
<dbReference type="InterPro" id="IPR029016">
    <property type="entry name" value="GAF-like_dom_sf"/>
</dbReference>
<dbReference type="InterPro" id="IPR002571">
    <property type="entry name" value="HrcA"/>
</dbReference>
<dbReference type="PANTHER" id="PTHR34824">
    <property type="entry name" value="HEAT-INDUCIBLE TRANSCRIPTION REPRESSOR HRCA"/>
    <property type="match status" value="1"/>
</dbReference>
<dbReference type="AlphaFoldDB" id="A0A0G1BPF7"/>
<sequence>MRLANREEEILDFIIRDYIRSAFPVSSSRIFDEADLEVSPATIRNSMSELDEAGYLTKPYTSAGRVPTDKAYRYFVDFLMEKVGPEKKVEELFDGLLKKMERRHELLFENFGRMLSEELGLFSMVASFGPNKRISAFGYEEVMKEPEFEDRNLALEFARLVDHIDTAAPEYLEQSSEEPNVFIGEENPVKSANSFSSISMRFSDGKSGKCVMVSFGPKRMNYEKASSIMDFLSKDFNDI</sequence>
<dbReference type="STRING" id="1618659.UV11_C0011G0027"/>